<organism evidence="5 6">
    <name type="scientific">Luteolibacter ambystomatis</name>
    <dbReference type="NCBI Taxonomy" id="2824561"/>
    <lineage>
        <taxon>Bacteria</taxon>
        <taxon>Pseudomonadati</taxon>
        <taxon>Verrucomicrobiota</taxon>
        <taxon>Verrucomicrobiia</taxon>
        <taxon>Verrucomicrobiales</taxon>
        <taxon>Verrucomicrobiaceae</taxon>
        <taxon>Luteolibacter</taxon>
    </lineage>
</organism>
<dbReference type="GO" id="GO:0003677">
    <property type="term" value="F:DNA binding"/>
    <property type="evidence" value="ECO:0007669"/>
    <property type="project" value="UniProtKB-KW"/>
</dbReference>
<dbReference type="Pfam" id="PF00589">
    <property type="entry name" value="Phage_integrase"/>
    <property type="match status" value="1"/>
</dbReference>
<keyword evidence="3" id="KW-0233">DNA recombination</keyword>
<dbReference type="PROSITE" id="PS51898">
    <property type="entry name" value="TYR_RECOMBINASE"/>
    <property type="match status" value="1"/>
</dbReference>
<feature type="domain" description="Tyr recombinase" evidence="4">
    <location>
        <begin position="192"/>
        <end position="373"/>
    </location>
</feature>
<accession>A0A975IXN7</accession>
<dbReference type="Gene3D" id="1.10.443.10">
    <property type="entry name" value="Intergrase catalytic core"/>
    <property type="match status" value="1"/>
</dbReference>
<evidence type="ECO:0000313" key="6">
    <source>
        <dbReference type="Proteomes" id="UP000676169"/>
    </source>
</evidence>
<dbReference type="InterPro" id="IPR050090">
    <property type="entry name" value="Tyrosine_recombinase_XerCD"/>
</dbReference>
<evidence type="ECO:0000256" key="3">
    <source>
        <dbReference type="ARBA" id="ARBA00023172"/>
    </source>
</evidence>
<comment type="similarity">
    <text evidence="1">Belongs to the 'phage' integrase family.</text>
</comment>
<protein>
    <submittedName>
        <fullName evidence="5">Tyrosine-type recombinase/integrase</fullName>
    </submittedName>
</protein>
<sequence>MKSFAGLKPKEIKSGRWQVDVPASLSDSGKRERYWFPSRAKARDYIEKLSDGEALAVSPSLSAEVQQALKLLEGTGASLVDAARLFRERFDKDAESEILLRAGNLWTATAEIEEVTRRSYERTIRFFTPFHSRSLAGIDGTELAALLATWSRGTYREHYGNARTFWGWCARKKWCLAETFNHVEQPQRRKIKRAVVLKPEQVEQLLRKAEEVDPEMAGAYAILLYSGLRKGEAARMTWQDVIEDGIRVSDEQAKLDAARFIPWNDPLRAWGEVFRPDDPETGLLPANFENRDDRIRALCGWSISSKLLGGNPNPRGPVFPRNAWRKTNASIMVASGYPVQDLVFVFGHSEGIETLRRRYVGAITKGDAHRILDLRPTRLAA</sequence>
<dbReference type="PANTHER" id="PTHR30349">
    <property type="entry name" value="PHAGE INTEGRASE-RELATED"/>
    <property type="match status" value="1"/>
</dbReference>
<dbReference type="AlphaFoldDB" id="A0A975IXN7"/>
<evidence type="ECO:0000313" key="5">
    <source>
        <dbReference type="EMBL" id="QUE49274.1"/>
    </source>
</evidence>
<dbReference type="RefSeq" id="WP_211629295.1">
    <property type="nucleotide sequence ID" value="NZ_CP073100.1"/>
</dbReference>
<gene>
    <name evidence="5" type="ORF">KBB96_10350</name>
</gene>
<evidence type="ECO:0000256" key="1">
    <source>
        <dbReference type="ARBA" id="ARBA00008857"/>
    </source>
</evidence>
<dbReference type="InterPro" id="IPR013762">
    <property type="entry name" value="Integrase-like_cat_sf"/>
</dbReference>
<dbReference type="InterPro" id="IPR002104">
    <property type="entry name" value="Integrase_catalytic"/>
</dbReference>
<dbReference type="GO" id="GO:0015074">
    <property type="term" value="P:DNA integration"/>
    <property type="evidence" value="ECO:0007669"/>
    <property type="project" value="InterPro"/>
</dbReference>
<dbReference type="KEGG" id="lamb:KBB96_10350"/>
<evidence type="ECO:0000259" key="4">
    <source>
        <dbReference type="PROSITE" id="PS51898"/>
    </source>
</evidence>
<keyword evidence="6" id="KW-1185">Reference proteome</keyword>
<dbReference type="GO" id="GO:0006310">
    <property type="term" value="P:DNA recombination"/>
    <property type="evidence" value="ECO:0007669"/>
    <property type="project" value="UniProtKB-KW"/>
</dbReference>
<dbReference type="PANTHER" id="PTHR30349:SF41">
    <property type="entry name" value="INTEGRASE_RECOMBINASE PROTEIN MJ0367-RELATED"/>
    <property type="match status" value="1"/>
</dbReference>
<reference evidence="5" key="1">
    <citation type="submission" date="2021-04" db="EMBL/GenBank/DDBJ databases">
        <title>Luteolibacter sp. 32A isolated from the skin of an Anderson's salamander (Ambystoma andersonii).</title>
        <authorList>
            <person name="Spergser J."/>
            <person name="Busse H.-J."/>
        </authorList>
    </citation>
    <scope>NUCLEOTIDE SEQUENCE</scope>
    <source>
        <strain evidence="5">32A</strain>
    </source>
</reference>
<proteinExistence type="inferred from homology"/>
<dbReference type="EMBL" id="CP073100">
    <property type="protein sequence ID" value="QUE49274.1"/>
    <property type="molecule type" value="Genomic_DNA"/>
</dbReference>
<dbReference type="InterPro" id="IPR011010">
    <property type="entry name" value="DNA_brk_join_enz"/>
</dbReference>
<keyword evidence="2" id="KW-0238">DNA-binding</keyword>
<dbReference type="Proteomes" id="UP000676169">
    <property type="component" value="Chromosome"/>
</dbReference>
<evidence type="ECO:0000256" key="2">
    <source>
        <dbReference type="ARBA" id="ARBA00023125"/>
    </source>
</evidence>
<name>A0A975IXN7_9BACT</name>
<dbReference type="SUPFAM" id="SSF56349">
    <property type="entry name" value="DNA breaking-rejoining enzymes"/>
    <property type="match status" value="1"/>
</dbReference>